<evidence type="ECO:0000313" key="2">
    <source>
        <dbReference type="Proteomes" id="UP000002640"/>
    </source>
</evidence>
<gene>
    <name evidence="1" type="ORF">PHYSODRAFT_530399</name>
</gene>
<keyword evidence="2" id="KW-1185">Reference proteome</keyword>
<dbReference type="GeneID" id="20661478"/>
<name>G5ABP1_PHYSP</name>
<protein>
    <submittedName>
        <fullName evidence="1">Uncharacterized protein</fullName>
    </submittedName>
</protein>
<dbReference type="RefSeq" id="XP_009537530.1">
    <property type="nucleotide sequence ID" value="XM_009539235.1"/>
</dbReference>
<dbReference type="InParanoid" id="G5ABP1"/>
<dbReference type="AlphaFoldDB" id="G5ABP1"/>
<dbReference type="EMBL" id="JH159163">
    <property type="protein sequence ID" value="EGZ06766.1"/>
    <property type="molecule type" value="Genomic_DNA"/>
</dbReference>
<proteinExistence type="predicted"/>
<dbReference type="Proteomes" id="UP000002640">
    <property type="component" value="Unassembled WGS sequence"/>
</dbReference>
<accession>G5ABP1</accession>
<dbReference type="KEGG" id="psoj:PHYSODRAFT_530399"/>
<organism evidence="1 2">
    <name type="scientific">Phytophthora sojae (strain P6497)</name>
    <name type="common">Soybean stem and root rot agent</name>
    <name type="synonym">Phytophthora megasperma f. sp. glycines</name>
    <dbReference type="NCBI Taxonomy" id="1094619"/>
    <lineage>
        <taxon>Eukaryota</taxon>
        <taxon>Sar</taxon>
        <taxon>Stramenopiles</taxon>
        <taxon>Oomycota</taxon>
        <taxon>Peronosporomycetes</taxon>
        <taxon>Peronosporales</taxon>
        <taxon>Peronosporaceae</taxon>
        <taxon>Phytophthora</taxon>
    </lineage>
</organism>
<reference evidence="1 2" key="1">
    <citation type="journal article" date="2006" name="Science">
        <title>Phytophthora genome sequences uncover evolutionary origins and mechanisms of pathogenesis.</title>
        <authorList>
            <person name="Tyler B.M."/>
            <person name="Tripathy S."/>
            <person name="Zhang X."/>
            <person name="Dehal P."/>
            <person name="Jiang R.H."/>
            <person name="Aerts A."/>
            <person name="Arredondo F.D."/>
            <person name="Baxter L."/>
            <person name="Bensasson D."/>
            <person name="Beynon J.L."/>
            <person name="Chapman J."/>
            <person name="Damasceno C.M."/>
            <person name="Dorrance A.E."/>
            <person name="Dou D."/>
            <person name="Dickerman A.W."/>
            <person name="Dubchak I.L."/>
            <person name="Garbelotto M."/>
            <person name="Gijzen M."/>
            <person name="Gordon S.G."/>
            <person name="Govers F."/>
            <person name="Grunwald N.J."/>
            <person name="Huang W."/>
            <person name="Ivors K.L."/>
            <person name="Jones R.W."/>
            <person name="Kamoun S."/>
            <person name="Krampis K."/>
            <person name="Lamour K.H."/>
            <person name="Lee M.K."/>
            <person name="McDonald W.H."/>
            <person name="Medina M."/>
            <person name="Meijer H.J."/>
            <person name="Nordberg E.K."/>
            <person name="Maclean D.J."/>
            <person name="Ospina-Giraldo M.D."/>
            <person name="Morris P.F."/>
            <person name="Phuntumart V."/>
            <person name="Putnam N.H."/>
            <person name="Rash S."/>
            <person name="Rose J.K."/>
            <person name="Sakihama Y."/>
            <person name="Salamov A.A."/>
            <person name="Savidor A."/>
            <person name="Scheuring C.F."/>
            <person name="Smith B.M."/>
            <person name="Sobral B.W."/>
            <person name="Terry A."/>
            <person name="Torto-Alalibo T.A."/>
            <person name="Win J."/>
            <person name="Xu Z."/>
            <person name="Zhang H."/>
            <person name="Grigoriev I.V."/>
            <person name="Rokhsar D.S."/>
            <person name="Boore J.L."/>
        </authorList>
    </citation>
    <scope>NUCLEOTIDE SEQUENCE [LARGE SCALE GENOMIC DNA]</scope>
    <source>
        <strain evidence="1 2">P6497</strain>
    </source>
</reference>
<sequence>MGLVSHCQRHGVAYGGNRSSLQFALSKLTRRTRCFLPCLVRLLRGETASDPRPNKALQPTTCMQLLSTFKYRDLMIKIVQEGFHVVWRHDLPKQQNRPPNHISAVDCSAQVLQRIRECESGGAYLVVDADVFSFWSVSLGAVTKEHDSIRLIHDLSCPRGDCPNHMTVTCSLHCTNSCTSMSLH</sequence>
<evidence type="ECO:0000313" key="1">
    <source>
        <dbReference type="EMBL" id="EGZ06766.1"/>
    </source>
</evidence>